<evidence type="ECO:0000313" key="5">
    <source>
        <dbReference type="EMBL" id="PZQ51110.1"/>
    </source>
</evidence>
<dbReference type="SUPFAM" id="SSF51735">
    <property type="entry name" value="NAD(P)-binding Rossmann-fold domains"/>
    <property type="match status" value="1"/>
</dbReference>
<dbReference type="InterPro" id="IPR045760">
    <property type="entry name" value="DAP_DH_C"/>
</dbReference>
<dbReference type="GO" id="GO:0008839">
    <property type="term" value="F:4-hydroxy-tetrahydrodipicolinate reductase"/>
    <property type="evidence" value="ECO:0007669"/>
    <property type="project" value="InterPro"/>
</dbReference>
<dbReference type="Pfam" id="PF19328">
    <property type="entry name" value="DAP_DH_C"/>
    <property type="match status" value="1"/>
</dbReference>
<organism evidence="5 6">
    <name type="scientific">Novosphingobium pentaromativorans</name>
    <dbReference type="NCBI Taxonomy" id="205844"/>
    <lineage>
        <taxon>Bacteria</taxon>
        <taxon>Pseudomonadati</taxon>
        <taxon>Pseudomonadota</taxon>
        <taxon>Alphaproteobacteria</taxon>
        <taxon>Sphingomonadales</taxon>
        <taxon>Sphingomonadaceae</taxon>
        <taxon>Novosphingobium</taxon>
    </lineage>
</organism>
<feature type="domain" description="2,4-diaminopentanoate dehydrogenase C-terminal" evidence="4">
    <location>
        <begin position="203"/>
        <end position="344"/>
    </location>
</feature>
<proteinExistence type="predicted"/>
<evidence type="ECO:0000256" key="2">
    <source>
        <dbReference type="ARBA" id="ARBA00023002"/>
    </source>
</evidence>
<evidence type="ECO:0000313" key="6">
    <source>
        <dbReference type="Proteomes" id="UP000249082"/>
    </source>
</evidence>
<dbReference type="GO" id="GO:0009089">
    <property type="term" value="P:lysine biosynthetic process via diaminopimelate"/>
    <property type="evidence" value="ECO:0007669"/>
    <property type="project" value="InterPro"/>
</dbReference>
<accession>A0A2W5QHV9</accession>
<comment type="caution">
    <text evidence="5">The sequence shown here is derived from an EMBL/GenBank/DDBJ whole genome shotgun (WGS) entry which is preliminary data.</text>
</comment>
<name>A0A2W5QHV9_9SPHN</name>
<keyword evidence="2" id="KW-0560">Oxidoreductase</keyword>
<protein>
    <submittedName>
        <fullName evidence="5">Dihydrodipicolinate reductase</fullName>
    </submittedName>
</protein>
<evidence type="ECO:0000259" key="4">
    <source>
        <dbReference type="Pfam" id="PF19328"/>
    </source>
</evidence>
<dbReference type="InterPro" id="IPR000846">
    <property type="entry name" value="DapB_N"/>
</dbReference>
<dbReference type="Pfam" id="PF01113">
    <property type="entry name" value="DapB_N"/>
    <property type="match status" value="1"/>
</dbReference>
<dbReference type="Proteomes" id="UP000249082">
    <property type="component" value="Unassembled WGS sequence"/>
</dbReference>
<dbReference type="Gene3D" id="3.40.50.720">
    <property type="entry name" value="NAD(P)-binding Rossmann-like Domain"/>
    <property type="match status" value="1"/>
</dbReference>
<sequence>MSKRSEGRKLRIVQWATGTVGAAAMRAVIRHPDMELVGVKVYSPTKEGKDAGEISGMPQTGIKAVRDLASVLALRPDCVLYMPEHTDYDDVCTLLESGINISSTRAEFFHPGSMDRAIRDRIEAACIKSGATLHSSGSSPGFITEALPLVLLSLARRLDLLTIDEFANCIDGCSEEMLIGIMGFGEAPEVFAQRPFYERDEVFNHSLRALAQAVGIEIERFEVSSEVALAKEPVQLHESTIPARSVAGQRMVTTGYRDGKPVMRFRCNWFVTEKLEPAWDLRGDGWRVMVEGDTPLDISIGFPIPHGERQSTLPNLTAHRPVNAVPSICAAPPGIVTTAALPQVLANLS</sequence>
<dbReference type="InterPro" id="IPR036291">
    <property type="entry name" value="NAD(P)-bd_dom_sf"/>
</dbReference>
<dbReference type="EMBL" id="QFPX01000027">
    <property type="protein sequence ID" value="PZQ51110.1"/>
    <property type="molecule type" value="Genomic_DNA"/>
</dbReference>
<gene>
    <name evidence="5" type="ORF">DI555_21335</name>
</gene>
<evidence type="ECO:0000256" key="1">
    <source>
        <dbReference type="ARBA" id="ARBA00022857"/>
    </source>
</evidence>
<feature type="domain" description="Dihydrodipicolinate reductase N-terminal" evidence="3">
    <location>
        <begin position="16"/>
        <end position="79"/>
    </location>
</feature>
<evidence type="ECO:0000259" key="3">
    <source>
        <dbReference type="Pfam" id="PF01113"/>
    </source>
</evidence>
<dbReference type="AlphaFoldDB" id="A0A2W5QHV9"/>
<keyword evidence="1" id="KW-0521">NADP</keyword>
<dbReference type="CDD" id="cd24146">
    <property type="entry name" value="nat-AmDH_N_like"/>
    <property type="match status" value="1"/>
</dbReference>
<reference evidence="5 6" key="1">
    <citation type="submission" date="2017-08" db="EMBL/GenBank/DDBJ databases">
        <title>Infants hospitalized years apart are colonized by the same room-sourced microbial strains.</title>
        <authorList>
            <person name="Brooks B."/>
            <person name="Olm M.R."/>
            <person name="Firek B.A."/>
            <person name="Baker R."/>
            <person name="Thomas B.C."/>
            <person name="Morowitz M.J."/>
            <person name="Banfield J.F."/>
        </authorList>
    </citation>
    <scope>NUCLEOTIDE SEQUENCE [LARGE SCALE GENOMIC DNA]</scope>
    <source>
        <strain evidence="5">S2_005_002_R2_33</strain>
    </source>
</reference>